<evidence type="ECO:0000256" key="2">
    <source>
        <dbReference type="ARBA" id="ARBA00008163"/>
    </source>
</evidence>
<keyword evidence="4" id="KW-0812">Transmembrane</keyword>
<feature type="chain" id="PRO_5018554539" evidence="8">
    <location>
        <begin position="40"/>
        <end position="477"/>
    </location>
</feature>
<evidence type="ECO:0000256" key="7">
    <source>
        <dbReference type="ARBA" id="ARBA00023237"/>
    </source>
</evidence>
<dbReference type="Pfam" id="PF03349">
    <property type="entry name" value="Toluene_X"/>
    <property type="match status" value="1"/>
</dbReference>
<dbReference type="PANTHER" id="PTHR35093:SF3">
    <property type="entry name" value="LONG-CHAIN FATTY ACID TRANSPORT PROTEIN"/>
    <property type="match status" value="1"/>
</dbReference>
<evidence type="ECO:0000256" key="1">
    <source>
        <dbReference type="ARBA" id="ARBA00004571"/>
    </source>
</evidence>
<gene>
    <name evidence="9" type="ORF">EKH80_02385</name>
</gene>
<comment type="subcellular location">
    <subcellularLocation>
        <location evidence="1">Cell outer membrane</location>
        <topology evidence="1">Multi-pass membrane protein</topology>
    </subcellularLocation>
</comment>
<reference evidence="9 10" key="1">
    <citation type="submission" date="2018-12" db="EMBL/GenBank/DDBJ databases">
        <title>Dyella dinghuensis sp. nov. DHOA06 and Dyella choica sp. nov. 4M-K27, isolated from forest soil.</title>
        <authorList>
            <person name="Qiu L.-H."/>
            <person name="Gao Z.-H."/>
        </authorList>
    </citation>
    <scope>NUCLEOTIDE SEQUENCE [LARGE SCALE GENOMIC DNA]</scope>
    <source>
        <strain evidence="9 10">4M-K27</strain>
    </source>
</reference>
<dbReference type="PANTHER" id="PTHR35093">
    <property type="entry name" value="OUTER MEMBRANE PROTEIN NMB0088-RELATED"/>
    <property type="match status" value="1"/>
</dbReference>
<evidence type="ECO:0000256" key="4">
    <source>
        <dbReference type="ARBA" id="ARBA00022692"/>
    </source>
</evidence>
<dbReference type="Gene3D" id="2.40.160.60">
    <property type="entry name" value="Outer membrane protein transport protein (OMPP1/FadL/TodX)"/>
    <property type="match status" value="1"/>
</dbReference>
<evidence type="ECO:0000256" key="5">
    <source>
        <dbReference type="ARBA" id="ARBA00022729"/>
    </source>
</evidence>
<dbReference type="InterPro" id="IPR005017">
    <property type="entry name" value="OMPP1/FadL/TodX"/>
</dbReference>
<evidence type="ECO:0000313" key="10">
    <source>
        <dbReference type="Proteomes" id="UP000274358"/>
    </source>
</evidence>
<keyword evidence="3" id="KW-1134">Transmembrane beta strand</keyword>
<evidence type="ECO:0000256" key="3">
    <source>
        <dbReference type="ARBA" id="ARBA00022452"/>
    </source>
</evidence>
<comment type="similarity">
    <text evidence="2">Belongs to the OmpP1/FadL family.</text>
</comment>
<name>A0A3S0R6J8_9GAMM</name>
<dbReference type="SUPFAM" id="SSF56935">
    <property type="entry name" value="Porins"/>
    <property type="match status" value="1"/>
</dbReference>
<sequence length="477" mass="51701">MKKTFMNKLSLRSIHASLPMAVLATTVFVAFGTAEQAHAAAFQLPTTNAAGFGRGFAGGSLWTDDPSAAYNNPAAMAWLSGPVAQGSWIGIRPSIEYHGSFTDAAGRPMTGGLPNGGGRVISDTSAFYAQPVSDRFAIGLGLTVPYALVTQYRPDWQGREFGTMTSLKSIALSMSAAYKVQDHFSVGFGLVAQRTRAQLNNGLDVGGTLTTLSGVPLSPLSDAQINVRVHNWSWGYFAGAEWKPTQHDSLGVVYHSRILNRLHGQYAMYFPNDGKIDPATGAVINMRDTLEAIPLLNQAYGTHLPDLNPDGAGASSQLNLPAFINIDYLHKFNDAFSLGATVQWTNWSPFKTLELYSQGQQLLSLDTAYRNTYTLSVGGDYKLNQQWTLRSGLAWDQTPTRNPTRDPRIPDNTRRIISAGVGYQYSEHLGFDAAYQHQFLSKATLRQTTLLALGGGSMDGYASDSGDVLALTATYKF</sequence>
<evidence type="ECO:0000256" key="6">
    <source>
        <dbReference type="ARBA" id="ARBA00023136"/>
    </source>
</evidence>
<feature type="signal peptide" evidence="8">
    <location>
        <begin position="1"/>
        <end position="39"/>
    </location>
</feature>
<organism evidence="9 10">
    <name type="scientific">Dyella choica</name>
    <dbReference type="NCBI Taxonomy" id="1927959"/>
    <lineage>
        <taxon>Bacteria</taxon>
        <taxon>Pseudomonadati</taxon>
        <taxon>Pseudomonadota</taxon>
        <taxon>Gammaproteobacteria</taxon>
        <taxon>Lysobacterales</taxon>
        <taxon>Rhodanobacteraceae</taxon>
        <taxon>Dyella</taxon>
    </lineage>
</organism>
<dbReference type="GO" id="GO:0009279">
    <property type="term" value="C:cell outer membrane"/>
    <property type="evidence" value="ECO:0007669"/>
    <property type="project" value="UniProtKB-SubCell"/>
</dbReference>
<keyword evidence="5 8" id="KW-0732">Signal</keyword>
<keyword evidence="7" id="KW-0998">Cell outer membrane</keyword>
<accession>A0A3S0R6J8</accession>
<dbReference type="AlphaFoldDB" id="A0A3S0R6J8"/>
<keyword evidence="6" id="KW-0472">Membrane</keyword>
<dbReference type="EMBL" id="RYYV01000001">
    <property type="protein sequence ID" value="RUL80056.1"/>
    <property type="molecule type" value="Genomic_DNA"/>
</dbReference>
<evidence type="ECO:0000256" key="8">
    <source>
        <dbReference type="SAM" id="SignalP"/>
    </source>
</evidence>
<dbReference type="GO" id="GO:0015483">
    <property type="term" value="F:long-chain fatty acid transporting porin activity"/>
    <property type="evidence" value="ECO:0007669"/>
    <property type="project" value="TreeGrafter"/>
</dbReference>
<protein>
    <submittedName>
        <fullName evidence="9">Long-chain fatty acid transporter</fullName>
    </submittedName>
</protein>
<evidence type="ECO:0000313" key="9">
    <source>
        <dbReference type="EMBL" id="RUL80056.1"/>
    </source>
</evidence>
<proteinExistence type="inferred from homology"/>
<comment type="caution">
    <text evidence="9">The sequence shown here is derived from an EMBL/GenBank/DDBJ whole genome shotgun (WGS) entry which is preliminary data.</text>
</comment>
<dbReference type="Proteomes" id="UP000274358">
    <property type="component" value="Unassembled WGS sequence"/>
</dbReference>
<keyword evidence="10" id="KW-1185">Reference proteome</keyword>